<dbReference type="Proteomes" id="UP000290900">
    <property type="component" value="Unassembled WGS sequence"/>
</dbReference>
<keyword evidence="16" id="KW-1185">Reference proteome</keyword>
<feature type="coiled-coil region" evidence="13">
    <location>
        <begin position="185"/>
        <end position="223"/>
    </location>
</feature>
<dbReference type="PANTHER" id="PTHR15415:SF7">
    <property type="entry name" value="MICOS COMPLEX SUBUNIT MIC60"/>
    <property type="match status" value="1"/>
</dbReference>
<evidence type="ECO:0000256" key="6">
    <source>
        <dbReference type="ARBA" id="ARBA00022946"/>
    </source>
</evidence>
<name>A0A448YEJ0_BRENA</name>
<keyword evidence="6" id="KW-0809">Transit peptide</keyword>
<evidence type="ECO:0000256" key="2">
    <source>
        <dbReference type="ARBA" id="ARBA00010877"/>
    </source>
</evidence>
<dbReference type="InterPro" id="IPR019133">
    <property type="entry name" value="MIC60"/>
</dbReference>
<feature type="transmembrane region" description="Helical" evidence="12">
    <location>
        <begin position="47"/>
        <end position="65"/>
    </location>
</feature>
<feature type="compositionally biased region" description="Basic and acidic residues" evidence="14">
    <location>
        <begin position="144"/>
        <end position="159"/>
    </location>
</feature>
<keyword evidence="4 12" id="KW-0812">Transmembrane</keyword>
<evidence type="ECO:0000256" key="14">
    <source>
        <dbReference type="SAM" id="MobiDB-lite"/>
    </source>
</evidence>
<evidence type="ECO:0000256" key="4">
    <source>
        <dbReference type="ARBA" id="ARBA00022692"/>
    </source>
</evidence>
<evidence type="ECO:0000256" key="10">
    <source>
        <dbReference type="ARBA" id="ARBA00023136"/>
    </source>
</evidence>
<dbReference type="OrthoDB" id="10261039at2759"/>
<dbReference type="Pfam" id="PF09731">
    <property type="entry name" value="Mitofilin"/>
    <property type="match status" value="1"/>
</dbReference>
<comment type="similarity">
    <text evidence="2 12">Belongs to the MICOS complex subunit Mic60 family.</text>
</comment>
<sequence>MLRLGARRAIAKGSFRSTIRLGPRFASSESAAELKAPEHRRRSPLRAFWTIFRMGFYSFALYTAGATAALCSDKFEDYWVKYVPGGERYMEGLYDLWVNRDEVGDRIGNKVIDFAHDVGLEKYMKIPPKQEVGEWPTAHPPLPKYEKEKESDGRPEPKFENLPSTAGTTTKSLRKPLKKNVDAQAAAVQKAVVEAEKAFEAEKDELTKALKRKEEELKKILSSSEAVPSYSLNPIDLTSDDPGINVIVKSINGLISSLSSSISSEEAQKNVDAISADLVALSEKYDSLETELKKELQSAFAEEQIKLEKKYGEEYEKQSKELTEELAKALSDSKEEMSKKYEEKLKLDVAETTKTVLHEADNIIALVRAHSMDQLAKIVTSRVENERNGKLKNLDALVSRVEEIEAQEIELSKTAETLVTYKNINTSIGTIKQILASNESSALSGPALVKELTNLRQLTSPLHNELIDSALQSLPSDEVILTTGGVLTQSQLISRWELLTPELRKVSLLPSNAGVMGYISSFLFSKLLLPKSGVPVKSDDKIEGADVESVIARVNNFLVKNELDNAVEEVTNLKGWPRKLADDWLKEGRKKLEIQFLLDVVDTEMHVVV</sequence>
<dbReference type="GO" id="GO:0042407">
    <property type="term" value="P:cristae formation"/>
    <property type="evidence" value="ECO:0007669"/>
    <property type="project" value="TreeGrafter"/>
</dbReference>
<keyword evidence="7 12" id="KW-1133">Transmembrane helix</keyword>
<evidence type="ECO:0000256" key="12">
    <source>
        <dbReference type="RuleBase" id="RU363000"/>
    </source>
</evidence>
<dbReference type="InParanoid" id="A0A448YEJ0"/>
<evidence type="ECO:0000256" key="9">
    <source>
        <dbReference type="ARBA" id="ARBA00023128"/>
    </source>
</evidence>
<evidence type="ECO:0000256" key="3">
    <source>
        <dbReference type="ARBA" id="ARBA00018116"/>
    </source>
</evidence>
<keyword evidence="10 12" id="KW-0472">Membrane</keyword>
<keyword evidence="8 13" id="KW-0175">Coiled coil</keyword>
<dbReference type="STRING" id="13370.A0A448YEJ0"/>
<evidence type="ECO:0000313" key="15">
    <source>
        <dbReference type="EMBL" id="VEU19312.1"/>
    </source>
</evidence>
<evidence type="ECO:0000256" key="1">
    <source>
        <dbReference type="ARBA" id="ARBA00004434"/>
    </source>
</evidence>
<feature type="compositionally biased region" description="Polar residues" evidence="14">
    <location>
        <begin position="162"/>
        <end position="171"/>
    </location>
</feature>
<comment type="subunit">
    <text evidence="12">Component of the mitochondrial contact site and cristae organizing system (MICOS) complex.</text>
</comment>
<evidence type="ECO:0000313" key="16">
    <source>
        <dbReference type="Proteomes" id="UP000290900"/>
    </source>
</evidence>
<dbReference type="AlphaFoldDB" id="A0A448YEJ0"/>
<protein>
    <recommendedName>
        <fullName evidence="3 12">MICOS complex subunit MIC60</fullName>
    </recommendedName>
    <alternativeName>
        <fullName evidence="12">Mitofilin</fullName>
    </alternativeName>
</protein>
<keyword evidence="5 12" id="KW-0999">Mitochondrion inner membrane</keyword>
<evidence type="ECO:0000256" key="7">
    <source>
        <dbReference type="ARBA" id="ARBA00022989"/>
    </source>
</evidence>
<feature type="region of interest" description="Disordered" evidence="14">
    <location>
        <begin position="131"/>
        <end position="177"/>
    </location>
</feature>
<evidence type="ECO:0000256" key="5">
    <source>
        <dbReference type="ARBA" id="ARBA00022792"/>
    </source>
</evidence>
<accession>A0A448YEJ0</accession>
<dbReference type="EMBL" id="CAACVR010000001">
    <property type="protein sequence ID" value="VEU19312.1"/>
    <property type="molecule type" value="Genomic_DNA"/>
</dbReference>
<evidence type="ECO:0000256" key="8">
    <source>
        <dbReference type="ARBA" id="ARBA00023054"/>
    </source>
</evidence>
<comment type="subcellular location">
    <subcellularLocation>
        <location evidence="1 12">Mitochondrion inner membrane</location>
        <topology evidence="1 12">Single-pass membrane protein</topology>
    </subcellularLocation>
</comment>
<evidence type="ECO:0000256" key="11">
    <source>
        <dbReference type="ARBA" id="ARBA00025571"/>
    </source>
</evidence>
<keyword evidence="9 12" id="KW-0496">Mitochondrion</keyword>
<evidence type="ECO:0000256" key="13">
    <source>
        <dbReference type="SAM" id="Coils"/>
    </source>
</evidence>
<organism evidence="15 16">
    <name type="scientific">Brettanomyces naardenensis</name>
    <name type="common">Yeast</name>
    <dbReference type="NCBI Taxonomy" id="13370"/>
    <lineage>
        <taxon>Eukaryota</taxon>
        <taxon>Fungi</taxon>
        <taxon>Dikarya</taxon>
        <taxon>Ascomycota</taxon>
        <taxon>Saccharomycotina</taxon>
        <taxon>Pichiomycetes</taxon>
        <taxon>Pichiales</taxon>
        <taxon>Pichiaceae</taxon>
        <taxon>Brettanomyces</taxon>
    </lineage>
</organism>
<reference evidence="15 16" key="1">
    <citation type="submission" date="2018-12" db="EMBL/GenBank/DDBJ databases">
        <authorList>
            <person name="Tiukova I."/>
            <person name="Dainat J."/>
        </authorList>
    </citation>
    <scope>NUCLEOTIDE SEQUENCE [LARGE SCALE GENOMIC DNA]</scope>
</reference>
<comment type="function">
    <text evidence="11">Component of the MICOS complex, a large protein complex of the mitochondrial inner membrane that plays crucial roles in the maintenance of crista junctions, inner membrane architecture, and formation of contact sites to the outer membrane. Plays a role in keeping cristae membranes connected to the inner boundary membrane. Also promotes protein import via the mitochondrial intermembrane space assembly (MIA) pathway.</text>
</comment>
<dbReference type="FunCoup" id="A0A448YEJ0">
    <property type="interactions" value="198"/>
</dbReference>
<gene>
    <name evidence="15" type="ORF">BRENAR_LOCUS50</name>
</gene>
<proteinExistence type="inferred from homology"/>
<dbReference type="PANTHER" id="PTHR15415">
    <property type="entry name" value="MITOFILIN"/>
    <property type="match status" value="1"/>
</dbReference>
<feature type="coiled-coil region" evidence="13">
    <location>
        <begin position="264"/>
        <end position="332"/>
    </location>
</feature>
<dbReference type="GO" id="GO:0061617">
    <property type="term" value="C:MICOS complex"/>
    <property type="evidence" value="ECO:0007669"/>
    <property type="project" value="TreeGrafter"/>
</dbReference>